<organism evidence="2 3">
    <name type="scientific">Trifolium medium</name>
    <dbReference type="NCBI Taxonomy" id="97028"/>
    <lineage>
        <taxon>Eukaryota</taxon>
        <taxon>Viridiplantae</taxon>
        <taxon>Streptophyta</taxon>
        <taxon>Embryophyta</taxon>
        <taxon>Tracheophyta</taxon>
        <taxon>Spermatophyta</taxon>
        <taxon>Magnoliopsida</taxon>
        <taxon>eudicotyledons</taxon>
        <taxon>Gunneridae</taxon>
        <taxon>Pentapetalae</taxon>
        <taxon>rosids</taxon>
        <taxon>fabids</taxon>
        <taxon>Fabales</taxon>
        <taxon>Fabaceae</taxon>
        <taxon>Papilionoideae</taxon>
        <taxon>50 kb inversion clade</taxon>
        <taxon>NPAAA clade</taxon>
        <taxon>Hologalegina</taxon>
        <taxon>IRL clade</taxon>
        <taxon>Trifolieae</taxon>
        <taxon>Trifolium</taxon>
    </lineage>
</organism>
<reference evidence="2 3" key="1">
    <citation type="journal article" date="2018" name="Front. Plant Sci.">
        <title>Red Clover (Trifolium pratense) and Zigzag Clover (T. medium) - A Picture of Genomic Similarities and Differences.</title>
        <authorList>
            <person name="Dluhosova J."/>
            <person name="Istvanek J."/>
            <person name="Nedelnik J."/>
            <person name="Repkova J."/>
        </authorList>
    </citation>
    <scope>NUCLEOTIDE SEQUENCE [LARGE SCALE GENOMIC DNA]</scope>
    <source>
        <strain evidence="3">cv. 10/8</strain>
        <tissue evidence="2">Leaf</tissue>
    </source>
</reference>
<evidence type="ECO:0000313" key="3">
    <source>
        <dbReference type="Proteomes" id="UP000265520"/>
    </source>
</evidence>
<dbReference type="Proteomes" id="UP000265520">
    <property type="component" value="Unassembled WGS sequence"/>
</dbReference>
<keyword evidence="3" id="KW-1185">Reference proteome</keyword>
<feature type="non-terminal residue" evidence="2">
    <location>
        <position position="67"/>
    </location>
</feature>
<accession>A0A392NSA2</accession>
<feature type="region of interest" description="Disordered" evidence="1">
    <location>
        <begin position="45"/>
        <end position="67"/>
    </location>
</feature>
<evidence type="ECO:0000256" key="1">
    <source>
        <dbReference type="SAM" id="MobiDB-lite"/>
    </source>
</evidence>
<name>A0A392NSA2_9FABA</name>
<comment type="caution">
    <text evidence="2">The sequence shown here is derived from an EMBL/GenBank/DDBJ whole genome shotgun (WGS) entry which is preliminary data.</text>
</comment>
<protein>
    <submittedName>
        <fullName evidence="2">Uncharacterized protein</fullName>
    </submittedName>
</protein>
<dbReference type="EMBL" id="LXQA010047897">
    <property type="protein sequence ID" value="MCI02029.1"/>
    <property type="molecule type" value="Genomic_DNA"/>
</dbReference>
<evidence type="ECO:0000313" key="2">
    <source>
        <dbReference type="EMBL" id="MCI02029.1"/>
    </source>
</evidence>
<sequence length="67" mass="7722">MMSINCSSWFFSRFSAAINGINDHQPPWPNARTIYTPLTQWSQVHNPPPIHVPERKRSTTDEVISDL</sequence>
<proteinExistence type="predicted"/>
<dbReference type="AlphaFoldDB" id="A0A392NSA2"/>